<keyword evidence="3" id="KW-1185">Reference proteome</keyword>
<dbReference type="AlphaFoldDB" id="A0AAD3T249"/>
<accession>A0AAD3T249</accession>
<proteinExistence type="predicted"/>
<sequence length="223" mass="24591">MPPIDEFGNSGQFPRSAAEEVLPQPESLPTPITVLNAEPLFGPEFETPALPSTESLALTNPNSPLPGPVPQAIMDLGDTRWAGATAGMAAGSFLWEPGVDVFGDGVDYVAIQQMETGMQWIPLGWSGQFVAVYWVHFILLRWECPPVVGCADAHWFAVSLQLPCGWVDFLCSADVWLGMILMQKGAGLVCCFCMKWLMPFLMWKPYAGERWADAVRLAWRWKG</sequence>
<dbReference type="EMBL" id="BSYO01000022">
    <property type="protein sequence ID" value="GMH21154.1"/>
    <property type="molecule type" value="Genomic_DNA"/>
</dbReference>
<evidence type="ECO:0000256" key="1">
    <source>
        <dbReference type="SAM" id="MobiDB-lite"/>
    </source>
</evidence>
<protein>
    <submittedName>
        <fullName evidence="2">Uncharacterized protein</fullName>
    </submittedName>
</protein>
<comment type="caution">
    <text evidence="2">The sequence shown here is derived from an EMBL/GenBank/DDBJ whole genome shotgun (WGS) entry which is preliminary data.</text>
</comment>
<evidence type="ECO:0000313" key="2">
    <source>
        <dbReference type="EMBL" id="GMH21154.1"/>
    </source>
</evidence>
<reference evidence="2" key="1">
    <citation type="submission" date="2023-05" db="EMBL/GenBank/DDBJ databases">
        <title>Nepenthes gracilis genome sequencing.</title>
        <authorList>
            <person name="Fukushima K."/>
        </authorList>
    </citation>
    <scope>NUCLEOTIDE SEQUENCE</scope>
    <source>
        <strain evidence="2">SING2019-196</strain>
    </source>
</reference>
<evidence type="ECO:0000313" key="3">
    <source>
        <dbReference type="Proteomes" id="UP001279734"/>
    </source>
</evidence>
<gene>
    <name evidence="2" type="ORF">Nepgr_022996</name>
</gene>
<organism evidence="2 3">
    <name type="scientific">Nepenthes gracilis</name>
    <name type="common">Slender pitcher plant</name>
    <dbReference type="NCBI Taxonomy" id="150966"/>
    <lineage>
        <taxon>Eukaryota</taxon>
        <taxon>Viridiplantae</taxon>
        <taxon>Streptophyta</taxon>
        <taxon>Embryophyta</taxon>
        <taxon>Tracheophyta</taxon>
        <taxon>Spermatophyta</taxon>
        <taxon>Magnoliopsida</taxon>
        <taxon>eudicotyledons</taxon>
        <taxon>Gunneridae</taxon>
        <taxon>Pentapetalae</taxon>
        <taxon>Caryophyllales</taxon>
        <taxon>Nepenthaceae</taxon>
        <taxon>Nepenthes</taxon>
    </lineage>
</organism>
<dbReference type="Proteomes" id="UP001279734">
    <property type="component" value="Unassembled WGS sequence"/>
</dbReference>
<feature type="region of interest" description="Disordered" evidence="1">
    <location>
        <begin position="1"/>
        <end position="29"/>
    </location>
</feature>
<name>A0AAD3T249_NEPGR</name>